<comment type="caution">
    <text evidence="2">The sequence shown here is derived from an EMBL/GenBank/DDBJ whole genome shotgun (WGS) entry which is preliminary data.</text>
</comment>
<sequence length="197" mass="22131">MRRNFFIAGISFLALFNISCSNLKSSLSKSDASDYNKQQPYTSSSVQRDTTTVIKSTTSYNTGKGDQSEIRYKKDYLKTANETDPRAGSDSRSINNANAEANQQLINQYAEMDKLGGLVLYELDIVERRRDVLLNKFRSASASEREALTNELNTLDGNQIALYKAYVKVYKEGKTDWSNVHKSVENTLLSLRGIGNK</sequence>
<evidence type="ECO:0000256" key="1">
    <source>
        <dbReference type="SAM" id="MobiDB-lite"/>
    </source>
</evidence>
<feature type="region of interest" description="Disordered" evidence="1">
    <location>
        <begin position="28"/>
        <end position="50"/>
    </location>
</feature>
<dbReference type="EMBL" id="JACYGY010000001">
    <property type="protein sequence ID" value="MBE9464572.1"/>
    <property type="molecule type" value="Genomic_DNA"/>
</dbReference>
<evidence type="ECO:0000313" key="3">
    <source>
        <dbReference type="Proteomes" id="UP000634134"/>
    </source>
</evidence>
<keyword evidence="3" id="KW-1185">Reference proteome</keyword>
<organism evidence="2 3">
    <name type="scientific">Dyadobacter subterraneus</name>
    <dbReference type="NCBI Taxonomy" id="2773304"/>
    <lineage>
        <taxon>Bacteria</taxon>
        <taxon>Pseudomonadati</taxon>
        <taxon>Bacteroidota</taxon>
        <taxon>Cytophagia</taxon>
        <taxon>Cytophagales</taxon>
        <taxon>Spirosomataceae</taxon>
        <taxon>Dyadobacter</taxon>
    </lineage>
</organism>
<proteinExistence type="predicted"/>
<reference evidence="3" key="1">
    <citation type="submission" date="2023-07" db="EMBL/GenBank/DDBJ databases">
        <title>Dyadobacter sp. nov 'subterranea' isolated from contaminted grondwater.</title>
        <authorList>
            <person name="Szabo I."/>
            <person name="Al-Omari J."/>
            <person name="Szerdahelyi S.G."/>
            <person name="Rado J."/>
        </authorList>
    </citation>
    <scope>NUCLEOTIDE SEQUENCE [LARGE SCALE GENOMIC DNA]</scope>
    <source>
        <strain evidence="3">UP-52</strain>
    </source>
</reference>
<dbReference type="RefSeq" id="WP_194122622.1">
    <property type="nucleotide sequence ID" value="NZ_JACYGY010000001.1"/>
</dbReference>
<feature type="compositionally biased region" description="Polar residues" evidence="1">
    <location>
        <begin position="35"/>
        <end position="50"/>
    </location>
</feature>
<evidence type="ECO:0000313" key="2">
    <source>
        <dbReference type="EMBL" id="MBE9464572.1"/>
    </source>
</evidence>
<name>A0ABR9WGC9_9BACT</name>
<dbReference type="Proteomes" id="UP000634134">
    <property type="component" value="Unassembled WGS sequence"/>
</dbReference>
<protein>
    <submittedName>
        <fullName evidence="2">Uncharacterized protein</fullName>
    </submittedName>
</protein>
<accession>A0ABR9WGC9</accession>
<gene>
    <name evidence="2" type="ORF">IEE83_22030</name>
</gene>